<keyword evidence="2" id="KW-0812">Transmembrane</keyword>
<feature type="domain" description="EamA" evidence="3">
    <location>
        <begin position="162"/>
        <end position="293"/>
    </location>
</feature>
<evidence type="ECO:0000256" key="2">
    <source>
        <dbReference type="SAM" id="Phobius"/>
    </source>
</evidence>
<accession>A0A1M7M5R9</accession>
<gene>
    <name evidence="4" type="ORF">SAMN02746066_03643</name>
</gene>
<evidence type="ECO:0000256" key="1">
    <source>
        <dbReference type="ARBA" id="ARBA00007362"/>
    </source>
</evidence>
<evidence type="ECO:0000259" key="3">
    <source>
        <dbReference type="Pfam" id="PF00892"/>
    </source>
</evidence>
<organism evidence="4 5">
    <name type="scientific">Anaerosporobacter mobilis DSM 15930</name>
    <dbReference type="NCBI Taxonomy" id="1120996"/>
    <lineage>
        <taxon>Bacteria</taxon>
        <taxon>Bacillati</taxon>
        <taxon>Bacillota</taxon>
        <taxon>Clostridia</taxon>
        <taxon>Lachnospirales</taxon>
        <taxon>Lachnospiraceae</taxon>
        <taxon>Anaerosporobacter</taxon>
    </lineage>
</organism>
<name>A0A1M7M5R9_9FIRM</name>
<dbReference type="STRING" id="1120996.SAMN02746066_03643"/>
<feature type="transmembrane region" description="Helical" evidence="2">
    <location>
        <begin position="159"/>
        <end position="179"/>
    </location>
</feature>
<dbReference type="PANTHER" id="PTHR22911:SF137">
    <property type="entry name" value="SOLUTE CARRIER FAMILY 35 MEMBER G2-RELATED"/>
    <property type="match status" value="1"/>
</dbReference>
<reference evidence="4 5" key="1">
    <citation type="submission" date="2016-11" db="EMBL/GenBank/DDBJ databases">
        <authorList>
            <person name="Jaros S."/>
            <person name="Januszkiewicz K."/>
            <person name="Wedrychowicz H."/>
        </authorList>
    </citation>
    <scope>NUCLEOTIDE SEQUENCE [LARGE SCALE GENOMIC DNA]</scope>
    <source>
        <strain evidence="4 5">DSM 15930</strain>
    </source>
</reference>
<keyword evidence="5" id="KW-1185">Reference proteome</keyword>
<feature type="transmembrane region" description="Helical" evidence="2">
    <location>
        <begin position="279"/>
        <end position="296"/>
    </location>
</feature>
<feature type="domain" description="EamA" evidence="3">
    <location>
        <begin position="2"/>
        <end position="133"/>
    </location>
</feature>
<dbReference type="PANTHER" id="PTHR22911">
    <property type="entry name" value="ACYL-MALONYL CONDENSING ENZYME-RELATED"/>
    <property type="match status" value="1"/>
</dbReference>
<comment type="similarity">
    <text evidence="1">Belongs to the EamA transporter family.</text>
</comment>
<feature type="transmembrane region" description="Helical" evidence="2">
    <location>
        <begin position="63"/>
        <end position="84"/>
    </location>
</feature>
<feature type="transmembrane region" description="Helical" evidence="2">
    <location>
        <begin position="118"/>
        <end position="138"/>
    </location>
</feature>
<keyword evidence="2" id="KW-1133">Transmembrane helix</keyword>
<dbReference type="Proteomes" id="UP000184038">
    <property type="component" value="Unassembled WGS sequence"/>
</dbReference>
<feature type="transmembrane region" description="Helical" evidence="2">
    <location>
        <begin position="249"/>
        <end position="267"/>
    </location>
</feature>
<evidence type="ECO:0000313" key="4">
    <source>
        <dbReference type="EMBL" id="SHM86039.1"/>
    </source>
</evidence>
<dbReference type="GO" id="GO:0016020">
    <property type="term" value="C:membrane"/>
    <property type="evidence" value="ECO:0007669"/>
    <property type="project" value="InterPro"/>
</dbReference>
<feature type="transmembrane region" description="Helical" evidence="2">
    <location>
        <begin position="36"/>
        <end position="56"/>
    </location>
</feature>
<protein>
    <submittedName>
        <fullName evidence="4">EamA-like transporter family protein</fullName>
    </submittedName>
</protein>
<dbReference type="Pfam" id="PF00892">
    <property type="entry name" value="EamA"/>
    <property type="match status" value="2"/>
</dbReference>
<proteinExistence type="inferred from homology"/>
<feature type="transmembrane region" description="Helical" evidence="2">
    <location>
        <begin position="194"/>
        <end position="213"/>
    </location>
</feature>
<dbReference type="RefSeq" id="WP_073289918.1">
    <property type="nucleotide sequence ID" value="NZ_FRCP01000019.1"/>
</dbReference>
<dbReference type="SUPFAM" id="SSF103481">
    <property type="entry name" value="Multidrug resistance efflux transporter EmrE"/>
    <property type="match status" value="2"/>
</dbReference>
<evidence type="ECO:0000313" key="5">
    <source>
        <dbReference type="Proteomes" id="UP000184038"/>
    </source>
</evidence>
<dbReference type="InterPro" id="IPR000620">
    <property type="entry name" value="EamA_dom"/>
</dbReference>
<sequence>MWFWLAIVALLCWSGSDLFSKIGSKPDDKHSHLKMVMAVGLVMGLHALYEIVIVGTPITMGDFITYLPVSMLYIISMTIGYIGLRYIELSISSPICNSSGAIAALGCFIFLGQRMSGLQTFAVLLVCIGVVGLGFVEMKEDKELRVKRQSTANVKYTKSFLAILLPILYCIIDAAGTLADSLVLEKLNENTANVAYELTFLFLGIMAFIYVVVIKKEKLTVKRESPKFVAAIFETAGQFAYIFAVGANAIAAAPVISSYCVASVLWSRIFLKEKLSMKHYAMIIICVIGIVILGTFE</sequence>
<dbReference type="AlphaFoldDB" id="A0A1M7M5R9"/>
<dbReference type="OrthoDB" id="2037084at2"/>
<keyword evidence="2" id="KW-0472">Membrane</keyword>
<dbReference type="EMBL" id="FRCP01000019">
    <property type="protein sequence ID" value="SHM86039.1"/>
    <property type="molecule type" value="Genomic_DNA"/>
</dbReference>
<dbReference type="InterPro" id="IPR037185">
    <property type="entry name" value="EmrE-like"/>
</dbReference>
<dbReference type="Gene3D" id="1.10.3730.20">
    <property type="match status" value="1"/>
</dbReference>